<dbReference type="Proteomes" id="UP000078046">
    <property type="component" value="Unassembled WGS sequence"/>
</dbReference>
<evidence type="ECO:0000259" key="3">
    <source>
        <dbReference type="PROSITE" id="PS52039"/>
    </source>
</evidence>
<evidence type="ECO:0000313" key="4">
    <source>
        <dbReference type="EMBL" id="OAF64233.1"/>
    </source>
</evidence>
<dbReference type="PROSITE" id="PS52039">
    <property type="entry name" value="TOPO_IA_2"/>
    <property type="match status" value="1"/>
</dbReference>
<dbReference type="Gene3D" id="2.70.20.10">
    <property type="entry name" value="Topoisomerase I, domain 3"/>
    <property type="match status" value="1"/>
</dbReference>
<dbReference type="PANTHER" id="PTHR11390">
    <property type="entry name" value="PROKARYOTIC DNA TOPOISOMERASE"/>
    <property type="match status" value="1"/>
</dbReference>
<comment type="catalytic activity">
    <reaction evidence="2">
        <text>ATP-independent breakage of single-stranded DNA, followed by passage and rejoining.</text>
        <dbReference type="EC" id="5.6.2.1"/>
    </reaction>
</comment>
<dbReference type="GO" id="GO:0006265">
    <property type="term" value="P:DNA topological change"/>
    <property type="evidence" value="ECO:0007669"/>
    <property type="project" value="InterPro"/>
</dbReference>
<dbReference type="GO" id="GO:0003677">
    <property type="term" value="F:DNA binding"/>
    <property type="evidence" value="ECO:0007669"/>
    <property type="project" value="UniProtKB-KW"/>
</dbReference>
<dbReference type="GO" id="GO:0006310">
    <property type="term" value="P:DNA recombination"/>
    <property type="evidence" value="ECO:0007669"/>
    <property type="project" value="TreeGrafter"/>
</dbReference>
<proteinExistence type="inferred from homology"/>
<name>A0A177AS79_9BILA</name>
<dbReference type="SUPFAM" id="SSF56712">
    <property type="entry name" value="Prokaryotic type I DNA topoisomerase"/>
    <property type="match status" value="1"/>
</dbReference>
<comment type="similarity">
    <text evidence="2">Belongs to the type IA topoisomerase family.</text>
</comment>
<comment type="function">
    <text evidence="2">Introduces a single-strand break via transesterification at a target site in duplex DNA. Releases the supercoiling and torsional tension of DNA introduced during the DNA replication and transcription by transiently cleaving and rejoining one strand of the DNA duplex. The scissile phosphodiester is attacked by the catalytic tyrosine of the enzyme, resulting in the formation of a DNA-(5'-phosphotyrosyl)-enzyme intermediate and the expulsion of a 3'-OH DNA strand.</text>
</comment>
<gene>
    <name evidence="4" type="ORF">A3Q56_08065</name>
</gene>
<dbReference type="Pfam" id="PF01131">
    <property type="entry name" value="Topoisom_bac"/>
    <property type="match status" value="1"/>
</dbReference>
<dbReference type="InterPro" id="IPR000380">
    <property type="entry name" value="Topo_IA"/>
</dbReference>
<dbReference type="InterPro" id="IPR013497">
    <property type="entry name" value="Topo_IA_cen"/>
</dbReference>
<keyword evidence="2" id="KW-0238">DNA-binding</keyword>
<dbReference type="AlphaFoldDB" id="A0A177AS79"/>
<comment type="caution">
    <text evidence="4">The sequence shown here is derived from an EMBL/GenBank/DDBJ whole genome shotgun (WGS) entry which is preliminary data.</text>
</comment>
<dbReference type="GO" id="GO:0031422">
    <property type="term" value="C:RecQ family helicase-topoisomerase III complex"/>
    <property type="evidence" value="ECO:0007669"/>
    <property type="project" value="TreeGrafter"/>
</dbReference>
<dbReference type="InterPro" id="IPR013825">
    <property type="entry name" value="Topo_IA_cen_sub2"/>
</dbReference>
<accession>A0A177AS79</accession>
<dbReference type="InterPro" id="IPR013824">
    <property type="entry name" value="Topo_IA_cen_sub1"/>
</dbReference>
<evidence type="ECO:0000256" key="1">
    <source>
        <dbReference type="ARBA" id="ARBA00023235"/>
    </source>
</evidence>
<dbReference type="GO" id="GO:0006281">
    <property type="term" value="P:DNA repair"/>
    <property type="evidence" value="ECO:0007669"/>
    <property type="project" value="TreeGrafter"/>
</dbReference>
<organism evidence="4 5">
    <name type="scientific">Intoshia linei</name>
    <dbReference type="NCBI Taxonomy" id="1819745"/>
    <lineage>
        <taxon>Eukaryota</taxon>
        <taxon>Metazoa</taxon>
        <taxon>Spiralia</taxon>
        <taxon>Lophotrochozoa</taxon>
        <taxon>Mesozoa</taxon>
        <taxon>Orthonectida</taxon>
        <taxon>Rhopaluridae</taxon>
        <taxon>Intoshia</taxon>
    </lineage>
</organism>
<sequence>MDVNVNIFENFRAKGLIIKEYNYLNVYKYENWKGKSIGDYCTGDTFTPDEIIMCRGETTAPQLLTESDIITLMDKHGIGTDATQAEHIEKIKMRQYVSLYQKIYFIPGKLGMALVESYDQMGIGFAQPMLRADLEKDLQKICDGKKNWKTVLDAQIQFYMDMFGKLVENQHIMDVSVGKYIQSTPQYNNTS</sequence>
<dbReference type="GO" id="GO:0005634">
    <property type="term" value="C:nucleus"/>
    <property type="evidence" value="ECO:0007669"/>
    <property type="project" value="TreeGrafter"/>
</dbReference>
<keyword evidence="1 2" id="KW-0413">Isomerase</keyword>
<dbReference type="OrthoDB" id="430051at2759"/>
<keyword evidence="2" id="KW-0799">Topoisomerase</keyword>
<dbReference type="EC" id="5.6.2.1" evidence="2"/>
<dbReference type="Gene3D" id="1.10.460.10">
    <property type="entry name" value="Topoisomerase I, domain 2"/>
    <property type="match status" value="1"/>
</dbReference>
<dbReference type="PANTHER" id="PTHR11390:SF21">
    <property type="entry name" value="DNA TOPOISOMERASE 3-ALPHA"/>
    <property type="match status" value="1"/>
</dbReference>
<evidence type="ECO:0000313" key="5">
    <source>
        <dbReference type="Proteomes" id="UP000078046"/>
    </source>
</evidence>
<evidence type="ECO:0000256" key="2">
    <source>
        <dbReference type="RuleBase" id="RU362092"/>
    </source>
</evidence>
<protein>
    <recommendedName>
        <fullName evidence="2">DNA topoisomerase</fullName>
        <ecNumber evidence="2">5.6.2.1</ecNumber>
    </recommendedName>
</protein>
<dbReference type="EMBL" id="LWCA01002003">
    <property type="protein sequence ID" value="OAF64233.1"/>
    <property type="molecule type" value="Genomic_DNA"/>
</dbReference>
<keyword evidence="5" id="KW-1185">Reference proteome</keyword>
<reference evidence="4 5" key="1">
    <citation type="submission" date="2016-04" db="EMBL/GenBank/DDBJ databases">
        <title>The genome of Intoshia linei affirms orthonectids as highly simplified spiralians.</title>
        <authorList>
            <person name="Mikhailov K.V."/>
            <person name="Slusarev G.S."/>
            <person name="Nikitin M.A."/>
            <person name="Logacheva M.D."/>
            <person name="Penin A."/>
            <person name="Aleoshin V."/>
            <person name="Panchin Y.V."/>
        </authorList>
    </citation>
    <scope>NUCLEOTIDE SEQUENCE [LARGE SCALE GENOMIC DNA]</scope>
    <source>
        <strain evidence="4">Intl2013</strain>
        <tissue evidence="4">Whole animal</tissue>
    </source>
</reference>
<dbReference type="InterPro" id="IPR023405">
    <property type="entry name" value="Topo_IA_core_domain"/>
</dbReference>
<feature type="non-terminal residue" evidence="4">
    <location>
        <position position="191"/>
    </location>
</feature>
<feature type="domain" description="Topo IA-type catalytic" evidence="3">
    <location>
        <begin position="1"/>
        <end position="163"/>
    </location>
</feature>
<dbReference type="GO" id="GO:0003917">
    <property type="term" value="F:DNA topoisomerase type I (single strand cut, ATP-independent) activity"/>
    <property type="evidence" value="ECO:0007669"/>
    <property type="project" value="UniProtKB-EC"/>
</dbReference>